<evidence type="ECO:0000313" key="2">
    <source>
        <dbReference type="Proteomes" id="UP000325296"/>
    </source>
</evidence>
<name>A0A5B2UQ20_9PSED</name>
<dbReference type="Proteomes" id="UP000325296">
    <property type="component" value="Unassembled WGS sequence"/>
</dbReference>
<gene>
    <name evidence="1" type="ORF">F1720_18370</name>
</gene>
<proteinExistence type="predicted"/>
<protein>
    <submittedName>
        <fullName evidence="1">Uncharacterized protein</fullName>
    </submittedName>
</protein>
<dbReference type="EMBL" id="VUOL01000010">
    <property type="protein sequence ID" value="KAA2228580.1"/>
    <property type="molecule type" value="Genomic_DNA"/>
</dbReference>
<evidence type="ECO:0000313" key="1">
    <source>
        <dbReference type="EMBL" id="KAA2228580.1"/>
    </source>
</evidence>
<comment type="caution">
    <text evidence="1">The sequence shown here is derived from an EMBL/GenBank/DDBJ whole genome shotgun (WGS) entry which is preliminary data.</text>
</comment>
<reference evidence="1 2" key="1">
    <citation type="submission" date="2019-09" db="EMBL/GenBank/DDBJ databases">
        <title>Draft genome sequence of Pseudomonas brenneri CCUG 51514(T).</title>
        <authorList>
            <person name="Tunovic T."/>
            <person name="Pineiro-Iglesias B."/>
            <person name="Unosson C."/>
            <person name="Inganas E."/>
            <person name="Ohlen M."/>
            <person name="Cardew S."/>
            <person name="Jensie-Markopoulos S."/>
            <person name="Salva-Serra F."/>
            <person name="Jaen-Luchoro D."/>
            <person name="Svensson-Stadler L."/>
            <person name="Chun J."/>
            <person name="Moore E."/>
        </authorList>
    </citation>
    <scope>NUCLEOTIDE SEQUENCE [LARGE SCALE GENOMIC DNA]</scope>
    <source>
        <strain evidence="1 2">CCUG 51514</strain>
    </source>
</reference>
<sequence>MTTESPLIERAFCCLGFTFLLFVGASLLAKNLRALCFFRMRASSLTIFASKLAPTKCPWSFPMTGGVFYWRFRSSRVW</sequence>
<accession>A0A5B2UQ20</accession>
<dbReference type="AlphaFoldDB" id="A0A5B2UQ20"/>
<organism evidence="1 2">
    <name type="scientific">Pseudomonas brenneri</name>
    <dbReference type="NCBI Taxonomy" id="129817"/>
    <lineage>
        <taxon>Bacteria</taxon>
        <taxon>Pseudomonadati</taxon>
        <taxon>Pseudomonadota</taxon>
        <taxon>Gammaproteobacteria</taxon>
        <taxon>Pseudomonadales</taxon>
        <taxon>Pseudomonadaceae</taxon>
        <taxon>Pseudomonas</taxon>
    </lineage>
</organism>